<gene>
    <name evidence="1" type="ORF">SAMN04488105_1278</name>
</gene>
<evidence type="ECO:0000313" key="2">
    <source>
        <dbReference type="Proteomes" id="UP000198994"/>
    </source>
</evidence>
<name>A0A1G7LU81_9RHOB</name>
<reference evidence="2" key="1">
    <citation type="submission" date="2016-10" db="EMBL/GenBank/DDBJ databases">
        <authorList>
            <person name="Varghese N."/>
            <person name="Submissions S."/>
        </authorList>
    </citation>
    <scope>NUCLEOTIDE SEQUENCE [LARGE SCALE GENOMIC DNA]</scope>
    <source>
        <strain evidence="2">DSM 10146</strain>
    </source>
</reference>
<proteinExistence type="predicted"/>
<dbReference type="EMBL" id="FNAV01000027">
    <property type="protein sequence ID" value="SDF53003.1"/>
    <property type="molecule type" value="Genomic_DNA"/>
</dbReference>
<dbReference type="Proteomes" id="UP000198994">
    <property type="component" value="Unassembled WGS sequence"/>
</dbReference>
<keyword evidence="2" id="KW-1185">Reference proteome</keyword>
<dbReference type="AlphaFoldDB" id="A0A1G7LU81"/>
<accession>A0A1G7LU81</accession>
<sequence>MTKLLKRTNRMVPPASRCLTLTALCCLSHLSWSLRRSFAKAALRALCSIGTAVKGR</sequence>
<organism evidence="1 2">
    <name type="scientific">Salipiger thiooxidans</name>
    <dbReference type="NCBI Taxonomy" id="282683"/>
    <lineage>
        <taxon>Bacteria</taxon>
        <taxon>Pseudomonadati</taxon>
        <taxon>Pseudomonadota</taxon>
        <taxon>Alphaproteobacteria</taxon>
        <taxon>Rhodobacterales</taxon>
        <taxon>Roseobacteraceae</taxon>
        <taxon>Salipiger</taxon>
    </lineage>
</organism>
<protein>
    <submittedName>
        <fullName evidence="1">Uncharacterized protein</fullName>
    </submittedName>
</protein>
<evidence type="ECO:0000313" key="1">
    <source>
        <dbReference type="EMBL" id="SDF53003.1"/>
    </source>
</evidence>